<dbReference type="OrthoDB" id="725917at2"/>
<proteinExistence type="predicted"/>
<dbReference type="STRING" id="228959.SAMN05421797_1011237"/>
<accession>A0A1N6RD35</accession>
<protein>
    <submittedName>
        <fullName evidence="1">Starch-binding associating with outer membrane</fullName>
    </submittedName>
</protein>
<dbReference type="Pfam" id="PF12771">
    <property type="entry name" value="SusD-like_2"/>
    <property type="match status" value="2"/>
</dbReference>
<reference evidence="2" key="1">
    <citation type="submission" date="2017-01" db="EMBL/GenBank/DDBJ databases">
        <authorList>
            <person name="Varghese N."/>
            <person name="Submissions S."/>
        </authorList>
    </citation>
    <scope>NUCLEOTIDE SEQUENCE [LARGE SCALE GENOMIC DNA]</scope>
    <source>
        <strain evidence="2">DSM 15366</strain>
    </source>
</reference>
<name>A0A1N6RD35_9FLAO</name>
<keyword evidence="2" id="KW-1185">Reference proteome</keyword>
<evidence type="ECO:0000313" key="1">
    <source>
        <dbReference type="EMBL" id="SIQ26747.1"/>
    </source>
</evidence>
<dbReference type="Proteomes" id="UP000186953">
    <property type="component" value="Unassembled WGS sequence"/>
</dbReference>
<sequence>MKKIIKYITVVFTAGVLFNSCETTDLDLRTSPNDLASDQADPNLLLNSIQLAYVANMYTINDIGSELTRIDYMLGRNYFNTYPGDTFDDIWERLYSSTDGNNDVFTNTVDLGIFPNVANLKTIDAETDTDYTFHIAVGQTLKAHMLLLLTDYLGKATLSEAGNPTEFPAPLLDDGQDVYTGALALLTEAEALFAADPALQGGEDFFYGGDTENWIKLINTIRLKAAVTTGDTSTFNSIIAGGDYISETSEDFQWQYGTRDLQPDTRHPDYQDDYTASGANIYQSNWLMSNMQTRNDPRIRYYFYRQQGATPGDGVEPANEETLACSLATPPPHYDGFIYCSVPNGYWGRSHGNNEGTPPDNFLRTAVGVYPAGGKFDDNDFDLDEDNSTVGLGLGGGGAGIEPIFLASYVDFWQAEMATSAAAKADLMEAAMTKSIAKVQSFGSLDSSADLSLAPSETEVATYIADTKADFLAATGADQTNILSEQYWIALYGGGVEAYNYYRRTGFPTTLDPNWELNPGAFPRSFLYPQTEVITNSNVSQKSDLSTQVFWDNNPAGPTFPSAN</sequence>
<dbReference type="Gene3D" id="1.25.40.390">
    <property type="match status" value="2"/>
</dbReference>
<dbReference type="AlphaFoldDB" id="A0A1N6RD35"/>
<dbReference type="InterPro" id="IPR011990">
    <property type="entry name" value="TPR-like_helical_dom_sf"/>
</dbReference>
<dbReference type="RefSeq" id="WP_076547385.1">
    <property type="nucleotide sequence ID" value="NZ_FTMA01000001.1"/>
</dbReference>
<dbReference type="EMBL" id="FTMA01000001">
    <property type="protein sequence ID" value="SIQ26747.1"/>
    <property type="molecule type" value="Genomic_DNA"/>
</dbReference>
<dbReference type="SUPFAM" id="SSF48452">
    <property type="entry name" value="TPR-like"/>
    <property type="match status" value="1"/>
</dbReference>
<evidence type="ECO:0000313" key="2">
    <source>
        <dbReference type="Proteomes" id="UP000186953"/>
    </source>
</evidence>
<organism evidence="1 2">
    <name type="scientific">Maribacter ulvicola</name>
    <dbReference type="NCBI Taxonomy" id="228959"/>
    <lineage>
        <taxon>Bacteria</taxon>
        <taxon>Pseudomonadati</taxon>
        <taxon>Bacteroidota</taxon>
        <taxon>Flavobacteriia</taxon>
        <taxon>Flavobacteriales</taxon>
        <taxon>Flavobacteriaceae</taxon>
        <taxon>Maribacter</taxon>
    </lineage>
</organism>
<dbReference type="InterPro" id="IPR041662">
    <property type="entry name" value="SusD-like_2"/>
</dbReference>
<gene>
    <name evidence="1" type="ORF">SAMN05421797_1011237</name>
</gene>